<evidence type="ECO:0000256" key="1">
    <source>
        <dbReference type="ARBA" id="ARBA00004370"/>
    </source>
</evidence>
<accession>T1KWJ0</accession>
<dbReference type="GO" id="GO:0043113">
    <property type="term" value="P:receptor clustering"/>
    <property type="evidence" value="ECO:0007669"/>
    <property type="project" value="TreeGrafter"/>
</dbReference>
<feature type="domain" description="SH3" evidence="7">
    <location>
        <begin position="159"/>
        <end position="230"/>
    </location>
</feature>
<evidence type="ECO:0000313" key="11">
    <source>
        <dbReference type="Proteomes" id="UP000015104"/>
    </source>
</evidence>
<feature type="compositionally biased region" description="Low complexity" evidence="6">
    <location>
        <begin position="1"/>
        <end position="27"/>
    </location>
</feature>
<reference evidence="10" key="2">
    <citation type="submission" date="2015-06" db="UniProtKB">
        <authorList>
            <consortium name="EnsemblMetazoa"/>
        </authorList>
    </citation>
    <scope>IDENTIFICATION</scope>
</reference>
<dbReference type="GO" id="GO:0097120">
    <property type="term" value="P:receptor localization to synapse"/>
    <property type="evidence" value="ECO:0007669"/>
    <property type="project" value="TreeGrafter"/>
</dbReference>
<dbReference type="Pfam" id="PF00625">
    <property type="entry name" value="Guanylate_kin"/>
    <property type="match status" value="1"/>
</dbReference>
<dbReference type="SUPFAM" id="SSF50156">
    <property type="entry name" value="PDZ domain-like"/>
    <property type="match status" value="1"/>
</dbReference>
<dbReference type="GO" id="GO:0007268">
    <property type="term" value="P:chemical synaptic transmission"/>
    <property type="evidence" value="ECO:0007669"/>
    <property type="project" value="TreeGrafter"/>
</dbReference>
<dbReference type="Proteomes" id="UP000015104">
    <property type="component" value="Unassembled WGS sequence"/>
</dbReference>
<dbReference type="Pfam" id="PF00595">
    <property type="entry name" value="PDZ"/>
    <property type="match status" value="1"/>
</dbReference>
<dbReference type="Gene3D" id="2.30.42.10">
    <property type="match status" value="1"/>
</dbReference>
<evidence type="ECO:0000256" key="6">
    <source>
        <dbReference type="SAM" id="MobiDB-lite"/>
    </source>
</evidence>
<dbReference type="GO" id="GO:0099072">
    <property type="term" value="P:regulation of postsynaptic membrane neurotransmitter receptor levels"/>
    <property type="evidence" value="ECO:0007669"/>
    <property type="project" value="TreeGrafter"/>
</dbReference>
<evidence type="ECO:0000259" key="7">
    <source>
        <dbReference type="PROSITE" id="PS50002"/>
    </source>
</evidence>
<dbReference type="PANTHER" id="PTHR23119:SF51">
    <property type="entry name" value="DISKS LARGE 1 TUMOR SUPPRESSOR PROTEIN"/>
    <property type="match status" value="1"/>
</dbReference>
<dbReference type="GO" id="GO:0045197">
    <property type="term" value="P:establishment or maintenance of epithelial cell apical/basal polarity"/>
    <property type="evidence" value="ECO:0007669"/>
    <property type="project" value="TreeGrafter"/>
</dbReference>
<dbReference type="GO" id="GO:0043005">
    <property type="term" value="C:neuron projection"/>
    <property type="evidence" value="ECO:0007669"/>
    <property type="project" value="TreeGrafter"/>
</dbReference>
<dbReference type="InterPro" id="IPR036034">
    <property type="entry name" value="PDZ_sf"/>
</dbReference>
<dbReference type="AlphaFoldDB" id="T1KWJ0"/>
<dbReference type="Gene3D" id="3.40.50.300">
    <property type="entry name" value="P-loop containing nucleotide triphosphate hydrolases"/>
    <property type="match status" value="1"/>
</dbReference>
<organism evidence="10 11">
    <name type="scientific">Tetranychus urticae</name>
    <name type="common">Two-spotted spider mite</name>
    <dbReference type="NCBI Taxonomy" id="32264"/>
    <lineage>
        <taxon>Eukaryota</taxon>
        <taxon>Metazoa</taxon>
        <taxon>Ecdysozoa</taxon>
        <taxon>Arthropoda</taxon>
        <taxon>Chelicerata</taxon>
        <taxon>Arachnida</taxon>
        <taxon>Acari</taxon>
        <taxon>Acariformes</taxon>
        <taxon>Trombidiformes</taxon>
        <taxon>Prostigmata</taxon>
        <taxon>Eleutherengona</taxon>
        <taxon>Raphignathae</taxon>
        <taxon>Tetranychoidea</taxon>
        <taxon>Tetranychidae</taxon>
        <taxon>Tetranychus</taxon>
    </lineage>
</organism>
<proteinExistence type="predicted"/>
<dbReference type="InterPro" id="IPR008145">
    <property type="entry name" value="GK/Ca_channel_bsu"/>
</dbReference>
<feature type="domain" description="PDZ" evidence="9">
    <location>
        <begin position="48"/>
        <end position="129"/>
    </location>
</feature>
<dbReference type="InterPro" id="IPR001452">
    <property type="entry name" value="SH3_domain"/>
</dbReference>
<dbReference type="GO" id="GO:0019901">
    <property type="term" value="F:protein kinase binding"/>
    <property type="evidence" value="ECO:0007669"/>
    <property type="project" value="TreeGrafter"/>
</dbReference>
<dbReference type="FunFam" id="2.30.42.10:FF:000001">
    <property type="entry name" value="Disks large homolog 1 isoform 2"/>
    <property type="match status" value="1"/>
</dbReference>
<reference evidence="11" key="1">
    <citation type="submission" date="2011-08" db="EMBL/GenBank/DDBJ databases">
        <authorList>
            <person name="Rombauts S."/>
        </authorList>
    </citation>
    <scope>NUCLEOTIDE SEQUENCE</scope>
    <source>
        <strain evidence="11">London</strain>
    </source>
</reference>
<evidence type="ECO:0000256" key="3">
    <source>
        <dbReference type="ARBA" id="ARBA00022737"/>
    </source>
</evidence>
<dbReference type="InterPro" id="IPR001478">
    <property type="entry name" value="PDZ"/>
</dbReference>
<dbReference type="GO" id="GO:0031594">
    <property type="term" value="C:neuromuscular junction"/>
    <property type="evidence" value="ECO:0007669"/>
    <property type="project" value="TreeGrafter"/>
</dbReference>
<feature type="region of interest" description="Disordered" evidence="6">
    <location>
        <begin position="281"/>
        <end position="315"/>
    </location>
</feature>
<dbReference type="EMBL" id="CAEY01000644">
    <property type="status" value="NOT_ANNOTATED_CDS"/>
    <property type="molecule type" value="Genomic_DNA"/>
</dbReference>
<keyword evidence="11" id="KW-1185">Reference proteome</keyword>
<dbReference type="InterPro" id="IPR027417">
    <property type="entry name" value="P-loop_NTPase"/>
</dbReference>
<dbReference type="SMART" id="SM00326">
    <property type="entry name" value="SH3"/>
    <property type="match status" value="1"/>
</dbReference>
<keyword evidence="3" id="KW-0677">Repeat</keyword>
<dbReference type="CDD" id="cd11861">
    <property type="entry name" value="SH3_DLG-like"/>
    <property type="match status" value="1"/>
</dbReference>
<dbReference type="SUPFAM" id="SSF50044">
    <property type="entry name" value="SH3-domain"/>
    <property type="match status" value="1"/>
</dbReference>
<dbReference type="InterPro" id="IPR008144">
    <property type="entry name" value="Guanylate_kin-like_dom"/>
</dbReference>
<evidence type="ECO:0000259" key="9">
    <source>
        <dbReference type="PROSITE" id="PS50106"/>
    </source>
</evidence>
<feature type="compositionally biased region" description="Basic and acidic residues" evidence="6">
    <location>
        <begin position="281"/>
        <end position="299"/>
    </location>
</feature>
<dbReference type="InterPro" id="IPR036028">
    <property type="entry name" value="SH3-like_dom_sf"/>
</dbReference>
<dbReference type="PROSITE" id="PS50052">
    <property type="entry name" value="GUANYLATE_KINASE_2"/>
    <property type="match status" value="1"/>
</dbReference>
<dbReference type="STRING" id="32264.T1KWJ0"/>
<evidence type="ECO:0000313" key="10">
    <source>
        <dbReference type="EnsemblMetazoa" id="tetur24g01810.1"/>
    </source>
</evidence>
<name>T1KWJ0_TETUR</name>
<dbReference type="FunFam" id="3.30.63.10:FF:000002">
    <property type="entry name" value="Guanylate kinase 1"/>
    <property type="match status" value="1"/>
</dbReference>
<dbReference type="HOGENOM" id="CLU_001715_4_1_1"/>
<sequence>MSSPKPSKVASPSTSKLQSYSSSHSSSSPPPSSTSKVKKDDVSKGLRSVKLTKGSSGLGFNIVGGEDGEGIFISFLLAGGPADLSGKLFKGDQIISVNGIDLGGCSHEEAAAILKASTGEITLLVEYHPDDYARFEKKMVEMREGLMMNSSGSLITRSKRSLFVRSLFNYDPTRDSGLPSRGLAFSFGDILNVINASDDEWWQAKRINPGGGQETNFGIIPSKARVEKKEKARLRYVKFSDNGEYSSNGKKSSSGLLVEKKRKNFSFSKILAFIRSKDGEKDQNDSREYSLTRDKHHFSSSESNIGAGTSAEADKSREEPVHSIFSYEPVVKKKIDYVRPIIILGPFKDKFYDDLIALPEKFCACVPHTTRSPRDDEVDGRDYYFVSREAMEKDIAANLFIESGQYKDNLYGTSVAAVKAVAGTFKTGRHCVLDVSISAIQRLQDAGLVPICILIKPKSVESLMEINKHLSWEQAKAMFDKNVKIEQEFADHFTAIITGFTLEEFLTKILLIIDEYRGPEIWVPSEEDI</sequence>
<dbReference type="eggNOG" id="KOG0708">
    <property type="taxonomic scope" value="Eukaryota"/>
</dbReference>
<dbReference type="InterPro" id="IPR020590">
    <property type="entry name" value="Guanylate_kinase_CS"/>
</dbReference>
<dbReference type="GO" id="GO:0016323">
    <property type="term" value="C:basolateral plasma membrane"/>
    <property type="evidence" value="ECO:0007669"/>
    <property type="project" value="TreeGrafter"/>
</dbReference>
<comment type="subcellular location">
    <subcellularLocation>
        <location evidence="1">Membrane</location>
    </subcellularLocation>
</comment>
<feature type="region of interest" description="Disordered" evidence="6">
    <location>
        <begin position="1"/>
        <end position="41"/>
    </location>
</feature>
<dbReference type="Gene3D" id="2.30.30.40">
    <property type="entry name" value="SH3 Domains"/>
    <property type="match status" value="2"/>
</dbReference>
<evidence type="ECO:0000256" key="4">
    <source>
        <dbReference type="ARBA" id="ARBA00023136"/>
    </source>
</evidence>
<dbReference type="InterPro" id="IPR050614">
    <property type="entry name" value="Synaptic_Scaffolding_LAP-MAGUK"/>
</dbReference>
<evidence type="ECO:0008006" key="12">
    <source>
        <dbReference type="Google" id="ProtNLM"/>
    </source>
</evidence>
<dbReference type="SUPFAM" id="SSF52540">
    <property type="entry name" value="P-loop containing nucleoside triphosphate hydrolases"/>
    <property type="match status" value="1"/>
</dbReference>
<dbReference type="SMART" id="SM00228">
    <property type="entry name" value="PDZ"/>
    <property type="match status" value="1"/>
</dbReference>
<evidence type="ECO:0000259" key="8">
    <source>
        <dbReference type="PROSITE" id="PS50052"/>
    </source>
</evidence>
<dbReference type="GO" id="GO:0098839">
    <property type="term" value="C:postsynaptic density membrane"/>
    <property type="evidence" value="ECO:0007669"/>
    <property type="project" value="TreeGrafter"/>
</dbReference>
<dbReference type="Pfam" id="PF00018">
    <property type="entry name" value="SH3_1"/>
    <property type="match status" value="1"/>
</dbReference>
<dbReference type="PROSITE" id="PS50002">
    <property type="entry name" value="SH3"/>
    <property type="match status" value="1"/>
</dbReference>
<dbReference type="Gene3D" id="3.30.63.10">
    <property type="entry name" value="Guanylate Kinase phosphate binding domain"/>
    <property type="match status" value="1"/>
</dbReference>
<dbReference type="GO" id="GO:0098609">
    <property type="term" value="P:cell-cell adhesion"/>
    <property type="evidence" value="ECO:0007669"/>
    <property type="project" value="TreeGrafter"/>
</dbReference>
<evidence type="ECO:0000256" key="2">
    <source>
        <dbReference type="ARBA" id="ARBA00022443"/>
    </source>
</evidence>
<evidence type="ECO:0000256" key="5">
    <source>
        <dbReference type="PROSITE-ProRule" id="PRU00192"/>
    </source>
</evidence>
<dbReference type="PROSITE" id="PS50106">
    <property type="entry name" value="PDZ"/>
    <property type="match status" value="1"/>
</dbReference>
<dbReference type="CDD" id="cd06795">
    <property type="entry name" value="PDZ3_Dlg1-2-4-like"/>
    <property type="match status" value="1"/>
</dbReference>
<feature type="domain" description="Guanylate kinase-like" evidence="8">
    <location>
        <begin position="338"/>
        <end position="514"/>
    </location>
</feature>
<dbReference type="PROSITE" id="PS00856">
    <property type="entry name" value="GUANYLATE_KINASE_1"/>
    <property type="match status" value="1"/>
</dbReference>
<protein>
    <recommendedName>
        <fullName evidence="12">Guanylate kinase-like domain-containing protein</fullName>
    </recommendedName>
</protein>
<keyword evidence="2 5" id="KW-0728">SH3 domain</keyword>
<keyword evidence="4" id="KW-0472">Membrane</keyword>
<dbReference type="EnsemblMetazoa" id="tetur24g01810.1">
    <property type="protein sequence ID" value="tetur24g01810.1"/>
    <property type="gene ID" value="tetur24g01810"/>
</dbReference>
<dbReference type="SMART" id="SM00072">
    <property type="entry name" value="GuKc"/>
    <property type="match status" value="1"/>
</dbReference>
<dbReference type="PANTHER" id="PTHR23119">
    <property type="entry name" value="DISCS LARGE"/>
    <property type="match status" value="1"/>
</dbReference>